<evidence type="ECO:0000259" key="5">
    <source>
        <dbReference type="Pfam" id="PF06441"/>
    </source>
</evidence>
<dbReference type="PRINTS" id="PR00412">
    <property type="entry name" value="EPOXHYDRLASE"/>
</dbReference>
<evidence type="ECO:0000256" key="1">
    <source>
        <dbReference type="ARBA" id="ARBA00010088"/>
    </source>
</evidence>
<dbReference type="InterPro" id="IPR029058">
    <property type="entry name" value="AB_hydrolase_fold"/>
</dbReference>
<accession>A0A0H1BNP4</accession>
<dbReference type="InterPro" id="IPR016292">
    <property type="entry name" value="Epoxide_hydrolase"/>
</dbReference>
<dbReference type="GO" id="GO:0097176">
    <property type="term" value="P:epoxide metabolic process"/>
    <property type="evidence" value="ECO:0007669"/>
    <property type="project" value="TreeGrafter"/>
</dbReference>
<gene>
    <name evidence="6" type="ORF">EMPG_12342</name>
</gene>
<feature type="active site" description="Nucleophile" evidence="4">
    <location>
        <position position="183"/>
    </location>
</feature>
<dbReference type="Gene3D" id="3.40.50.1820">
    <property type="entry name" value="alpha/beta hydrolase"/>
    <property type="match status" value="1"/>
</dbReference>
<evidence type="ECO:0000256" key="3">
    <source>
        <dbReference type="ARBA" id="ARBA00022801"/>
    </source>
</evidence>
<dbReference type="GO" id="GO:0004301">
    <property type="term" value="F:epoxide hydrolase activity"/>
    <property type="evidence" value="ECO:0007669"/>
    <property type="project" value="TreeGrafter"/>
</dbReference>
<dbReference type="InterPro" id="IPR010497">
    <property type="entry name" value="Epoxide_hydro_N"/>
</dbReference>
<keyword evidence="7" id="KW-1185">Reference proteome</keyword>
<comment type="similarity">
    <text evidence="1">Belongs to the peptidase S33 family.</text>
</comment>
<dbReference type="Proteomes" id="UP000053573">
    <property type="component" value="Unassembled WGS sequence"/>
</dbReference>
<dbReference type="AlphaFoldDB" id="A0A0H1BNP4"/>
<dbReference type="Pfam" id="PF06441">
    <property type="entry name" value="EHN"/>
    <property type="match status" value="1"/>
</dbReference>
<evidence type="ECO:0000256" key="2">
    <source>
        <dbReference type="ARBA" id="ARBA00022797"/>
    </source>
</evidence>
<organism evidence="6 7">
    <name type="scientific">Blastomyces silverae</name>
    <dbReference type="NCBI Taxonomy" id="2060906"/>
    <lineage>
        <taxon>Eukaryota</taxon>
        <taxon>Fungi</taxon>
        <taxon>Dikarya</taxon>
        <taxon>Ascomycota</taxon>
        <taxon>Pezizomycotina</taxon>
        <taxon>Eurotiomycetes</taxon>
        <taxon>Eurotiomycetidae</taxon>
        <taxon>Onygenales</taxon>
        <taxon>Ajellomycetaceae</taxon>
        <taxon>Blastomyces</taxon>
    </lineage>
</organism>
<feature type="domain" description="Epoxide hydrolase N-terminal" evidence="5">
    <location>
        <begin position="4"/>
        <end position="114"/>
    </location>
</feature>
<dbReference type="InterPro" id="IPR000639">
    <property type="entry name" value="Epox_hydrolase-like"/>
</dbReference>
<protein>
    <recommendedName>
        <fullName evidence="5">Epoxide hydrolase N-terminal domain-containing protein</fullName>
    </recommendedName>
</protein>
<feature type="active site" description="Proton acceptor" evidence="4">
    <location>
        <position position="384"/>
    </location>
</feature>
<reference evidence="7" key="1">
    <citation type="journal article" date="2015" name="PLoS Genet.">
        <title>The dynamic genome and transcriptome of the human fungal pathogen Blastomyces and close relative Emmonsia.</title>
        <authorList>
            <person name="Munoz J.F."/>
            <person name="Gauthier G.M."/>
            <person name="Desjardins C.A."/>
            <person name="Gallo J.E."/>
            <person name="Holder J."/>
            <person name="Sullivan T.D."/>
            <person name="Marty A.J."/>
            <person name="Carmen J.C."/>
            <person name="Chen Z."/>
            <person name="Ding L."/>
            <person name="Gujja S."/>
            <person name="Magrini V."/>
            <person name="Misas E."/>
            <person name="Mitreva M."/>
            <person name="Priest M."/>
            <person name="Saif S."/>
            <person name="Whiston E.A."/>
            <person name="Young S."/>
            <person name="Zeng Q."/>
            <person name="Goldman W.E."/>
            <person name="Mardis E.R."/>
            <person name="Taylor J.W."/>
            <person name="McEwen J.G."/>
            <person name="Clay O.K."/>
            <person name="Klein B.S."/>
            <person name="Cuomo C.A."/>
        </authorList>
    </citation>
    <scope>NUCLEOTIDE SEQUENCE [LARGE SCALE GENOMIC DNA]</scope>
    <source>
        <strain evidence="7">UAMH 139</strain>
    </source>
</reference>
<dbReference type="PIRSF" id="PIRSF001112">
    <property type="entry name" value="Epoxide_hydrolase"/>
    <property type="match status" value="1"/>
</dbReference>
<dbReference type="OrthoDB" id="7130006at2759"/>
<dbReference type="EMBL" id="LDEV01000775">
    <property type="protein sequence ID" value="KLJ12637.1"/>
    <property type="molecule type" value="Genomic_DNA"/>
</dbReference>
<proteinExistence type="inferred from homology"/>
<name>A0A0H1BNP4_9EURO</name>
<keyword evidence="3" id="KW-0378">Hydrolase</keyword>
<comment type="caution">
    <text evidence="6">The sequence shown here is derived from an EMBL/GenBank/DDBJ whole genome shotgun (WGS) entry which is preliminary data.</text>
</comment>
<evidence type="ECO:0000256" key="4">
    <source>
        <dbReference type="PIRSR" id="PIRSR001112-1"/>
    </source>
</evidence>
<feature type="active site" description="Proton donor" evidence="4">
    <location>
        <position position="316"/>
    </location>
</feature>
<dbReference type="PANTHER" id="PTHR21661">
    <property type="entry name" value="EPOXIDE HYDROLASE 1-RELATED"/>
    <property type="match status" value="1"/>
</dbReference>
<evidence type="ECO:0000313" key="6">
    <source>
        <dbReference type="EMBL" id="KLJ12637.1"/>
    </source>
</evidence>
<dbReference type="STRING" id="2060906.A0A0H1BNP4"/>
<dbReference type="SUPFAM" id="SSF53474">
    <property type="entry name" value="alpha/beta-Hydrolases"/>
    <property type="match status" value="1"/>
</dbReference>
<evidence type="ECO:0000313" key="7">
    <source>
        <dbReference type="Proteomes" id="UP000053573"/>
    </source>
</evidence>
<sequence length="418" mass="46789">MAPPRPFTINVPQSKIDKLKQKLALAEFPDEPDGAGWDLGTPLTEVSRLAKAWETWDWRLAERRLNEQCAQFETDIDVDGFGSLSIHFAYQESKGANAIPLLFVHGWPGSFIEVLRILPLLSPNNDGDEDSSPAFHVVAPSLPNFGFSQGVSKRGFGLAQYAETCNKLMHQLGYPEYVTQAGDWGYWITRAIGKLYPESCKASHYNMVYTGPPTFKTNPLLALQNALIPYSEDDRRVLKRNELFGREGKGYNYIQSTKPQTLAYGLHDSPIALLAWIYEKLHDWSDAYPWTDDEILTWISIYAFSRAGPGAAHRIYFEVAHAGAAITNQRGKLVTPNYGGMLEYTEEVKIGLTYNPKELETLPTRWGGTLGNVVYQAENERGGHFYAHEHPELLARDLKCMFGKGGGAYGIILGKDGY</sequence>
<dbReference type="PANTHER" id="PTHR21661:SF35">
    <property type="entry name" value="EPOXIDE HYDROLASE"/>
    <property type="match status" value="1"/>
</dbReference>
<keyword evidence="2" id="KW-0058">Aromatic hydrocarbons catabolism</keyword>